<keyword evidence="9" id="KW-1185">Reference proteome</keyword>
<feature type="compositionally biased region" description="Low complexity" evidence="6">
    <location>
        <begin position="110"/>
        <end position="125"/>
    </location>
</feature>
<dbReference type="PANTHER" id="PTHR12570">
    <property type="match status" value="1"/>
</dbReference>
<feature type="compositionally biased region" description="Pro residues" evidence="6">
    <location>
        <begin position="162"/>
        <end position="171"/>
    </location>
</feature>
<dbReference type="GO" id="GO:0016020">
    <property type="term" value="C:membrane"/>
    <property type="evidence" value="ECO:0007669"/>
    <property type="project" value="UniProtKB-SubCell"/>
</dbReference>
<comment type="similarity">
    <text evidence="2">Belongs to the NIPA family.</text>
</comment>
<evidence type="ECO:0000313" key="8">
    <source>
        <dbReference type="EMBL" id="KAK1327904.1"/>
    </source>
</evidence>
<dbReference type="Proteomes" id="UP001177744">
    <property type="component" value="Unassembled WGS sequence"/>
</dbReference>
<feature type="region of interest" description="Disordered" evidence="6">
    <location>
        <begin position="295"/>
        <end position="315"/>
    </location>
</feature>
<evidence type="ECO:0000256" key="3">
    <source>
        <dbReference type="ARBA" id="ARBA00022692"/>
    </source>
</evidence>
<feature type="transmembrane region" description="Helical" evidence="7">
    <location>
        <begin position="488"/>
        <end position="509"/>
    </location>
</feature>
<dbReference type="InterPro" id="IPR008521">
    <property type="entry name" value="Mg_trans_NIPA"/>
</dbReference>
<feature type="transmembrane region" description="Helical" evidence="7">
    <location>
        <begin position="586"/>
        <end position="607"/>
    </location>
</feature>
<evidence type="ECO:0000256" key="1">
    <source>
        <dbReference type="ARBA" id="ARBA00004141"/>
    </source>
</evidence>
<comment type="caution">
    <text evidence="8">The sequence shown here is derived from an EMBL/GenBank/DDBJ whole genome shotgun (WGS) entry which is preliminary data.</text>
</comment>
<feature type="transmembrane region" description="Helical" evidence="7">
    <location>
        <begin position="25"/>
        <end position="44"/>
    </location>
</feature>
<keyword evidence="3 7" id="KW-0812">Transmembrane</keyword>
<feature type="region of interest" description="Disordered" evidence="6">
    <location>
        <begin position="206"/>
        <end position="243"/>
    </location>
</feature>
<sequence length="656" mass="68275">MGTAAAAAAAAAGEGARSPSPAAVSLGLGVAVVSSLVNGSTFVLQKKGIVRAKRRGRAGRGVRGGGGVAATRCARGPASTGHGDAARTGPISTWAASEAAGTPPPPFAPRAPRASDASSVAATASLPSGWPGRPGSDDRVGPARGFLLPGPSRETARGTGPPKWPQPRPVPPWPREHCALGRPGGEGAGPSWGRCARVLRGSFLGSDVNPLTPSGGDAGPVNNPEMGPRSPARGTPQQTGPALRLGVTVPGACARPRVPGGAGTLCAEGAGGCCAPTPTGVSGVLRVGSELLARRRGSGAERQPRNREGMEPTTRACAPAGHRAVTSRFLGRCWAPEPRWPGWISCLMERVESFLEGTSYLTDVVWWAGTIAMAVGQIGNFLAYTAVPTVLVTPLGALGVPFGPATPPGNPSRRPLYLEFIFLLQLKLCSLKRVHFSLVPPEREAQHPGQVGVSAQLCGLCRADHPLPEVESVTTQAELEEKLTNPVFVGYLCIVLLMLLLLIFWIAPAHGPTNIMVYISICSLLGSFTVPSTKGIGLAAQDLLHNNPSSRRALCLCLVLLAVLGCSIIVQFRYINKALECFDSSVFGAIYYVVFTTLVLLASAILFREWSNVGLVDSLGMACGFTTVSVGIVLIQVFKEFNFSLGEMNKPNLKAD</sequence>
<name>A0AA40HB92_CNENI</name>
<feature type="transmembrane region" description="Helical" evidence="7">
    <location>
        <begin position="619"/>
        <end position="638"/>
    </location>
</feature>
<evidence type="ECO:0000256" key="6">
    <source>
        <dbReference type="SAM" id="MobiDB-lite"/>
    </source>
</evidence>
<organism evidence="8 9">
    <name type="scientific">Cnephaeus nilssonii</name>
    <name type="common">Northern bat</name>
    <name type="synonym">Eptesicus nilssonii</name>
    <dbReference type="NCBI Taxonomy" id="3371016"/>
    <lineage>
        <taxon>Eukaryota</taxon>
        <taxon>Metazoa</taxon>
        <taxon>Chordata</taxon>
        <taxon>Craniata</taxon>
        <taxon>Vertebrata</taxon>
        <taxon>Euteleostomi</taxon>
        <taxon>Mammalia</taxon>
        <taxon>Eutheria</taxon>
        <taxon>Laurasiatheria</taxon>
        <taxon>Chiroptera</taxon>
        <taxon>Yangochiroptera</taxon>
        <taxon>Vespertilionidae</taxon>
        <taxon>Cnephaeus</taxon>
    </lineage>
</organism>
<accession>A0AA40HB92</accession>
<dbReference type="PANTHER" id="PTHR12570:SF17">
    <property type="entry name" value="MAGNESIUM TRANSPORTER NIPA1"/>
    <property type="match status" value="1"/>
</dbReference>
<evidence type="ECO:0008006" key="10">
    <source>
        <dbReference type="Google" id="ProtNLM"/>
    </source>
</evidence>
<proteinExistence type="inferred from homology"/>
<evidence type="ECO:0000256" key="5">
    <source>
        <dbReference type="ARBA" id="ARBA00023136"/>
    </source>
</evidence>
<evidence type="ECO:0000256" key="2">
    <source>
        <dbReference type="ARBA" id="ARBA00007230"/>
    </source>
</evidence>
<comment type="subcellular location">
    <subcellularLocation>
        <location evidence="1">Membrane</location>
        <topology evidence="1">Multi-pass membrane protein</topology>
    </subcellularLocation>
</comment>
<protein>
    <recommendedName>
        <fullName evidence="10">Magnesium transporter NIPA1</fullName>
    </recommendedName>
</protein>
<gene>
    <name evidence="8" type="ORF">QTO34_012813</name>
</gene>
<reference evidence="8" key="1">
    <citation type="submission" date="2023-06" db="EMBL/GenBank/DDBJ databases">
        <title>Reference genome for the Northern bat (Eptesicus nilssonii), a most northern bat species.</title>
        <authorList>
            <person name="Laine V.N."/>
            <person name="Pulliainen A.T."/>
            <person name="Lilley T.M."/>
        </authorList>
    </citation>
    <scope>NUCLEOTIDE SEQUENCE</scope>
    <source>
        <strain evidence="8">BLF_Eptnil</strain>
        <tissue evidence="8">Kidney</tissue>
    </source>
</reference>
<keyword evidence="4 7" id="KW-1133">Transmembrane helix</keyword>
<feature type="transmembrane region" description="Helical" evidence="7">
    <location>
        <begin position="515"/>
        <end position="532"/>
    </location>
</feature>
<dbReference type="GO" id="GO:0015095">
    <property type="term" value="F:magnesium ion transmembrane transporter activity"/>
    <property type="evidence" value="ECO:0007669"/>
    <property type="project" value="InterPro"/>
</dbReference>
<dbReference type="AlphaFoldDB" id="A0AA40HB92"/>
<dbReference type="EMBL" id="JAULJE010000025">
    <property type="protein sequence ID" value="KAK1327904.1"/>
    <property type="molecule type" value="Genomic_DNA"/>
</dbReference>
<dbReference type="Pfam" id="PF05653">
    <property type="entry name" value="Mg_trans_NIPA"/>
    <property type="match status" value="2"/>
</dbReference>
<feature type="region of interest" description="Disordered" evidence="6">
    <location>
        <begin position="53"/>
        <end position="171"/>
    </location>
</feature>
<evidence type="ECO:0000313" key="9">
    <source>
        <dbReference type="Proteomes" id="UP001177744"/>
    </source>
</evidence>
<feature type="transmembrane region" description="Helical" evidence="7">
    <location>
        <begin position="553"/>
        <end position="574"/>
    </location>
</feature>
<evidence type="ECO:0000256" key="4">
    <source>
        <dbReference type="ARBA" id="ARBA00022989"/>
    </source>
</evidence>
<feature type="compositionally biased region" description="Basic and acidic residues" evidence="6">
    <location>
        <begin position="298"/>
        <end position="310"/>
    </location>
</feature>
<evidence type="ECO:0000256" key="7">
    <source>
        <dbReference type="SAM" id="Phobius"/>
    </source>
</evidence>
<keyword evidence="5 7" id="KW-0472">Membrane</keyword>